<organism evidence="5 6">
    <name type="scientific">Herbaspirillum robiniae</name>
    <dbReference type="NCBI Taxonomy" id="2014887"/>
    <lineage>
        <taxon>Bacteria</taxon>
        <taxon>Pseudomonadati</taxon>
        <taxon>Pseudomonadota</taxon>
        <taxon>Betaproteobacteria</taxon>
        <taxon>Burkholderiales</taxon>
        <taxon>Oxalobacteraceae</taxon>
        <taxon>Herbaspirillum</taxon>
    </lineage>
</organism>
<dbReference type="SUPFAM" id="SSF50475">
    <property type="entry name" value="FMN-binding split barrel"/>
    <property type="match status" value="1"/>
</dbReference>
<gene>
    <name evidence="5" type="ORF">CEJ42_22555</name>
</gene>
<comment type="caution">
    <text evidence="5">The sequence shown here is derived from an EMBL/GenBank/DDBJ whole genome shotgun (WGS) entry which is preliminary data.</text>
</comment>
<reference evidence="5 6" key="1">
    <citation type="submission" date="2017-06" db="EMBL/GenBank/DDBJ databases">
        <title>Herbaspirillum phytohormonus sp. nov., isolated from the root nodule of Robinia pseudoacacia in lead-zinc mine.</title>
        <authorList>
            <person name="Fan M."/>
            <person name="Lin Y."/>
        </authorList>
    </citation>
    <scope>NUCLEOTIDE SEQUENCE [LARGE SCALE GENOMIC DNA]</scope>
    <source>
        <strain evidence="5 6">HZ10</strain>
    </source>
</reference>
<comment type="cofactor">
    <cofactor evidence="1">
        <name>FMN</name>
        <dbReference type="ChEBI" id="CHEBI:58210"/>
    </cofactor>
</comment>
<dbReference type="InterPro" id="IPR052174">
    <property type="entry name" value="Flavoredoxin"/>
</dbReference>
<dbReference type="GO" id="GO:0010181">
    <property type="term" value="F:FMN binding"/>
    <property type="evidence" value="ECO:0007669"/>
    <property type="project" value="InterPro"/>
</dbReference>
<evidence type="ECO:0000256" key="2">
    <source>
        <dbReference type="ARBA" id="ARBA00022630"/>
    </source>
</evidence>
<accession>A0A2D0B4B5</accession>
<name>A0A2D0B4B5_9BURK</name>
<comment type="similarity">
    <text evidence="3">Belongs to the flavoredoxin family.</text>
</comment>
<feature type="domain" description="Flavin reductase like" evidence="4">
    <location>
        <begin position="20"/>
        <end position="172"/>
    </location>
</feature>
<dbReference type="GO" id="GO:0016646">
    <property type="term" value="F:oxidoreductase activity, acting on the CH-NH group of donors, NAD or NADP as acceptor"/>
    <property type="evidence" value="ECO:0007669"/>
    <property type="project" value="UniProtKB-ARBA"/>
</dbReference>
<dbReference type="AlphaFoldDB" id="A0A2D0B4B5"/>
<dbReference type="InterPro" id="IPR002563">
    <property type="entry name" value="Flavin_Rdtase-like_dom"/>
</dbReference>
<dbReference type="Pfam" id="PF01613">
    <property type="entry name" value="Flavin_Reduct"/>
    <property type="match status" value="1"/>
</dbReference>
<dbReference type="Proteomes" id="UP000197596">
    <property type="component" value="Unassembled WGS sequence"/>
</dbReference>
<sequence>MPRAARLPSRQDFPVHQVRRYLEPGPIVLVSSAYRRQRNIMTMGWHCMMEFAPSLLGCVISSGNHSFELIRKSRECVINLPTAALIDQVVGIGNCSGAEGDKFERFGLTALPAQQVGAPLIGECHASFECRLHDGRLVGKYNYFIFEVVQAHVARTPKNPQTLHYKGNGEFMLAGEVVSRRAKFHREYL</sequence>
<dbReference type="PANTHER" id="PTHR43567:SF1">
    <property type="entry name" value="FLAVOREDOXIN"/>
    <property type="match status" value="1"/>
</dbReference>
<dbReference type="SMART" id="SM00903">
    <property type="entry name" value="Flavin_Reduct"/>
    <property type="match status" value="1"/>
</dbReference>
<evidence type="ECO:0000256" key="1">
    <source>
        <dbReference type="ARBA" id="ARBA00001917"/>
    </source>
</evidence>
<dbReference type="PANTHER" id="PTHR43567">
    <property type="entry name" value="FLAVOREDOXIN-RELATED-RELATED"/>
    <property type="match status" value="1"/>
</dbReference>
<dbReference type="InterPro" id="IPR012349">
    <property type="entry name" value="Split_barrel_FMN-bd"/>
</dbReference>
<evidence type="ECO:0000313" key="5">
    <source>
        <dbReference type="EMBL" id="OWY26716.1"/>
    </source>
</evidence>
<proteinExistence type="inferred from homology"/>
<evidence type="ECO:0000313" key="6">
    <source>
        <dbReference type="Proteomes" id="UP000197596"/>
    </source>
</evidence>
<protein>
    <submittedName>
        <fullName evidence="5">Flavin reductase</fullName>
    </submittedName>
</protein>
<evidence type="ECO:0000259" key="4">
    <source>
        <dbReference type="SMART" id="SM00903"/>
    </source>
</evidence>
<keyword evidence="2" id="KW-0285">Flavoprotein</keyword>
<evidence type="ECO:0000256" key="3">
    <source>
        <dbReference type="ARBA" id="ARBA00038054"/>
    </source>
</evidence>
<dbReference type="Gene3D" id="2.30.110.10">
    <property type="entry name" value="Electron Transport, Fmn-binding Protein, Chain A"/>
    <property type="match status" value="1"/>
</dbReference>
<dbReference type="RefSeq" id="WP_088752622.1">
    <property type="nucleotide sequence ID" value="NZ_NJGU01000016.1"/>
</dbReference>
<dbReference type="EMBL" id="NJGU01000016">
    <property type="protein sequence ID" value="OWY26716.1"/>
    <property type="molecule type" value="Genomic_DNA"/>
</dbReference>